<keyword evidence="13" id="KW-0675">Receptor</keyword>
<dbReference type="InterPro" id="IPR000719">
    <property type="entry name" value="Prot_kinase_dom"/>
</dbReference>
<dbReference type="InterPro" id="IPR001245">
    <property type="entry name" value="Ser-Thr/Tyr_kinase_cat_dom"/>
</dbReference>
<feature type="compositionally biased region" description="Pro residues" evidence="9">
    <location>
        <begin position="241"/>
        <end position="254"/>
    </location>
</feature>
<dbReference type="InterPro" id="IPR001611">
    <property type="entry name" value="Leu-rich_rpt"/>
</dbReference>
<keyword evidence="8" id="KW-0325">Glycoprotein</keyword>
<evidence type="ECO:0000259" key="12">
    <source>
        <dbReference type="PROSITE" id="PS50011"/>
    </source>
</evidence>
<keyword evidence="14" id="KW-1185">Reference proteome</keyword>
<feature type="region of interest" description="Disordered" evidence="9">
    <location>
        <begin position="335"/>
        <end position="356"/>
    </location>
</feature>
<keyword evidence="2" id="KW-0433">Leucine-rich repeat</keyword>
<feature type="signal peptide" evidence="11">
    <location>
        <begin position="1"/>
        <end position="22"/>
    </location>
</feature>
<name>A0A2I0ADF5_9ASPA</name>
<keyword evidence="6 10" id="KW-1133">Transmembrane helix</keyword>
<evidence type="ECO:0000256" key="1">
    <source>
        <dbReference type="ARBA" id="ARBA00004370"/>
    </source>
</evidence>
<dbReference type="SUPFAM" id="SSF52058">
    <property type="entry name" value="L domain-like"/>
    <property type="match status" value="1"/>
</dbReference>
<keyword evidence="7 10" id="KW-0472">Membrane</keyword>
<feature type="compositionally biased region" description="Low complexity" evidence="9">
    <location>
        <begin position="255"/>
        <end position="273"/>
    </location>
</feature>
<dbReference type="GO" id="GO:0004672">
    <property type="term" value="F:protein kinase activity"/>
    <property type="evidence" value="ECO:0007669"/>
    <property type="project" value="InterPro"/>
</dbReference>
<dbReference type="SUPFAM" id="SSF56112">
    <property type="entry name" value="Protein kinase-like (PK-like)"/>
    <property type="match status" value="1"/>
</dbReference>
<dbReference type="Pfam" id="PF07714">
    <property type="entry name" value="PK_Tyr_Ser-Thr"/>
    <property type="match status" value="1"/>
</dbReference>
<evidence type="ECO:0000313" key="14">
    <source>
        <dbReference type="Proteomes" id="UP000236161"/>
    </source>
</evidence>
<dbReference type="PANTHER" id="PTHR48007:SF38">
    <property type="entry name" value="LEUCINE-RICH REPEAT PROTEIN KINASE FAMILY PROTEIN"/>
    <property type="match status" value="1"/>
</dbReference>
<keyword evidence="3 10" id="KW-0812">Transmembrane</keyword>
<dbReference type="PANTHER" id="PTHR48007">
    <property type="entry name" value="LEUCINE-RICH REPEAT RECEPTOR-LIKE PROTEIN KINASE PXC1"/>
    <property type="match status" value="1"/>
</dbReference>
<dbReference type="InterPro" id="IPR046959">
    <property type="entry name" value="PRK1-6/SRF4-like"/>
</dbReference>
<feature type="region of interest" description="Disordered" evidence="9">
    <location>
        <begin position="241"/>
        <end position="273"/>
    </location>
</feature>
<evidence type="ECO:0000256" key="3">
    <source>
        <dbReference type="ARBA" id="ARBA00022692"/>
    </source>
</evidence>
<dbReference type="InterPro" id="IPR032675">
    <property type="entry name" value="LRR_dom_sf"/>
</dbReference>
<evidence type="ECO:0000256" key="7">
    <source>
        <dbReference type="ARBA" id="ARBA00023136"/>
    </source>
</evidence>
<evidence type="ECO:0000256" key="2">
    <source>
        <dbReference type="ARBA" id="ARBA00022614"/>
    </source>
</evidence>
<dbReference type="Pfam" id="PF00560">
    <property type="entry name" value="LRR_1"/>
    <property type="match status" value="3"/>
</dbReference>
<evidence type="ECO:0000313" key="13">
    <source>
        <dbReference type="EMBL" id="PKA53579.1"/>
    </source>
</evidence>
<proteinExistence type="predicted"/>
<keyword evidence="13" id="KW-0418">Kinase</keyword>
<keyword evidence="13" id="KW-0808">Transferase</keyword>
<dbReference type="Pfam" id="PF08263">
    <property type="entry name" value="LRRNT_2"/>
    <property type="match status" value="1"/>
</dbReference>
<dbReference type="GO" id="GO:0016020">
    <property type="term" value="C:membrane"/>
    <property type="evidence" value="ECO:0007669"/>
    <property type="project" value="UniProtKB-SubCell"/>
</dbReference>
<sequence>MAAVPLLLIHLILFLLPFPSLSQLHPPPMSDADALLLLKRSFNNPDPALSSWIAGSNPCGGTASDADTGNSKPWVGVLCYGGIVTGLRLGNLGLAGTIDVAALSHFRGLRSISFVNNSLSGPLPDIGRLDGLKSIYLSNNRFSGELPDSLFSPMDHLKKLWLDGNGFSGEIPSSLSNASSLMEIHLEKNSFSGVIPNITFPSLRSFNVSNNKLQGPIPSSLARFSASGAFEANSGLCGPPLAGPPCPPPAPQPVPATAAETTEATTSSPAEPSGNVKAGHVVLLAVGLLLLFLLLVIGFAVVKNHRRERFDAMGDHNDTGSVAEAMEAAAAAPPVQLPASASSGNGKRVGSGGSSGAELVMVNSEREPFGLQDLMKATAEVLGNGGLGSAYKAVMAGGFAVAVKRMRELTRLNRDGFDAEMRRLGRLRHPNVLTPLAYHFRKEEKLIVSDYVPKGSLLYVLHGDRGADHAALYWPTRLKIVRGIARGMAYLHAELSSVEAPHGNLKTSSVFLSPTFDPLLADFGLVPLVNPAAAPAALFAFTSPEALQYRHVSPKSDVYCFGVVVLELLTGKFPSQYLHNAKGGTDVVQWTASAIADRREAELVDPAIIGKAARPTPEMLRLLRVGAACTQAIPEERPEMKEAAELVEEICTAAAFAGPGSGDLGAAVDGSRVAGWESSSRPGSFDEAPTTVQLNGDLLSL</sequence>
<dbReference type="InterPro" id="IPR011009">
    <property type="entry name" value="Kinase-like_dom_sf"/>
</dbReference>
<feature type="domain" description="Protein kinase" evidence="12">
    <location>
        <begin position="376"/>
        <end position="650"/>
    </location>
</feature>
<evidence type="ECO:0000256" key="4">
    <source>
        <dbReference type="ARBA" id="ARBA00022729"/>
    </source>
</evidence>
<organism evidence="13 14">
    <name type="scientific">Apostasia shenzhenica</name>
    <dbReference type="NCBI Taxonomy" id="1088818"/>
    <lineage>
        <taxon>Eukaryota</taxon>
        <taxon>Viridiplantae</taxon>
        <taxon>Streptophyta</taxon>
        <taxon>Embryophyta</taxon>
        <taxon>Tracheophyta</taxon>
        <taxon>Spermatophyta</taxon>
        <taxon>Magnoliopsida</taxon>
        <taxon>Liliopsida</taxon>
        <taxon>Asparagales</taxon>
        <taxon>Orchidaceae</taxon>
        <taxon>Apostasioideae</taxon>
        <taxon>Apostasia</taxon>
    </lineage>
</organism>
<dbReference type="Gene3D" id="3.30.200.20">
    <property type="entry name" value="Phosphorylase Kinase, domain 1"/>
    <property type="match status" value="1"/>
</dbReference>
<dbReference type="Gene3D" id="3.80.10.10">
    <property type="entry name" value="Ribonuclease Inhibitor"/>
    <property type="match status" value="2"/>
</dbReference>
<protein>
    <submittedName>
        <fullName evidence="13">Putative inactive leucine-rich repeat receptor-like protein kinase</fullName>
    </submittedName>
</protein>
<accession>A0A2I0ADF5</accession>
<dbReference type="FunFam" id="3.80.10.10:FF:000041">
    <property type="entry name" value="LRR receptor-like serine/threonine-protein kinase ERECTA"/>
    <property type="match status" value="1"/>
</dbReference>
<dbReference type="PROSITE" id="PS50011">
    <property type="entry name" value="PROTEIN_KINASE_DOM"/>
    <property type="match status" value="1"/>
</dbReference>
<dbReference type="OrthoDB" id="418615at2759"/>
<dbReference type="AlphaFoldDB" id="A0A2I0ADF5"/>
<evidence type="ECO:0000256" key="9">
    <source>
        <dbReference type="SAM" id="MobiDB-lite"/>
    </source>
</evidence>
<evidence type="ECO:0000256" key="6">
    <source>
        <dbReference type="ARBA" id="ARBA00022989"/>
    </source>
</evidence>
<dbReference type="Proteomes" id="UP000236161">
    <property type="component" value="Unassembled WGS sequence"/>
</dbReference>
<feature type="chain" id="PRO_5014166553" evidence="11">
    <location>
        <begin position="23"/>
        <end position="701"/>
    </location>
</feature>
<dbReference type="EMBL" id="KZ451993">
    <property type="protein sequence ID" value="PKA53579.1"/>
    <property type="molecule type" value="Genomic_DNA"/>
</dbReference>
<keyword evidence="4 11" id="KW-0732">Signal</keyword>
<evidence type="ECO:0000256" key="5">
    <source>
        <dbReference type="ARBA" id="ARBA00022737"/>
    </source>
</evidence>
<feature type="transmembrane region" description="Helical" evidence="10">
    <location>
        <begin position="281"/>
        <end position="302"/>
    </location>
</feature>
<dbReference type="GO" id="GO:0005524">
    <property type="term" value="F:ATP binding"/>
    <property type="evidence" value="ECO:0007669"/>
    <property type="project" value="InterPro"/>
</dbReference>
<reference evidence="13 14" key="1">
    <citation type="journal article" date="2017" name="Nature">
        <title>The Apostasia genome and the evolution of orchids.</title>
        <authorList>
            <person name="Zhang G.Q."/>
            <person name="Liu K.W."/>
            <person name="Li Z."/>
            <person name="Lohaus R."/>
            <person name="Hsiao Y.Y."/>
            <person name="Niu S.C."/>
            <person name="Wang J.Y."/>
            <person name="Lin Y.C."/>
            <person name="Xu Q."/>
            <person name="Chen L.J."/>
            <person name="Yoshida K."/>
            <person name="Fujiwara S."/>
            <person name="Wang Z.W."/>
            <person name="Zhang Y.Q."/>
            <person name="Mitsuda N."/>
            <person name="Wang M."/>
            <person name="Liu G.H."/>
            <person name="Pecoraro L."/>
            <person name="Huang H.X."/>
            <person name="Xiao X.J."/>
            <person name="Lin M."/>
            <person name="Wu X.Y."/>
            <person name="Wu W.L."/>
            <person name="Chen Y.Y."/>
            <person name="Chang S.B."/>
            <person name="Sakamoto S."/>
            <person name="Ohme-Takagi M."/>
            <person name="Yagi M."/>
            <person name="Zeng S.J."/>
            <person name="Shen C.Y."/>
            <person name="Yeh C.M."/>
            <person name="Luo Y.B."/>
            <person name="Tsai W.C."/>
            <person name="Van de Peer Y."/>
            <person name="Liu Z.J."/>
        </authorList>
    </citation>
    <scope>NUCLEOTIDE SEQUENCE [LARGE SCALE GENOMIC DNA]</scope>
    <source>
        <strain evidence="14">cv. Shenzhen</strain>
        <tissue evidence="13">Stem</tissue>
    </source>
</reference>
<evidence type="ECO:0000256" key="8">
    <source>
        <dbReference type="ARBA" id="ARBA00023180"/>
    </source>
</evidence>
<evidence type="ECO:0000256" key="11">
    <source>
        <dbReference type="SAM" id="SignalP"/>
    </source>
</evidence>
<dbReference type="Gene3D" id="1.10.510.10">
    <property type="entry name" value="Transferase(Phosphotransferase) domain 1"/>
    <property type="match status" value="1"/>
</dbReference>
<evidence type="ECO:0000256" key="10">
    <source>
        <dbReference type="SAM" id="Phobius"/>
    </source>
</evidence>
<comment type="subcellular location">
    <subcellularLocation>
        <location evidence="1">Membrane</location>
    </subcellularLocation>
</comment>
<gene>
    <name evidence="13" type="ORF">AXF42_Ash009075</name>
</gene>
<keyword evidence="5" id="KW-0677">Repeat</keyword>
<dbReference type="InterPro" id="IPR013210">
    <property type="entry name" value="LRR_N_plant-typ"/>
</dbReference>